<dbReference type="InterPro" id="IPR015424">
    <property type="entry name" value="PyrdxlP-dep_Trfase"/>
</dbReference>
<dbReference type="GO" id="GO:0006572">
    <property type="term" value="P:L-tyrosine catabolic process"/>
    <property type="evidence" value="ECO:0007669"/>
    <property type="project" value="TreeGrafter"/>
</dbReference>
<dbReference type="GO" id="GO:0004838">
    <property type="term" value="F:L-tyrosine-2-oxoglutarate transaminase activity"/>
    <property type="evidence" value="ECO:0007669"/>
    <property type="project" value="TreeGrafter"/>
</dbReference>
<dbReference type="PANTHER" id="PTHR45744">
    <property type="entry name" value="TYROSINE AMINOTRANSFERASE"/>
    <property type="match status" value="1"/>
</dbReference>
<dbReference type="PROSITE" id="PS00105">
    <property type="entry name" value="AA_TRANSFER_CLASS_1"/>
    <property type="match status" value="1"/>
</dbReference>
<protein>
    <recommendedName>
        <fullName evidence="3">Aminotransferase class I/classII large domain-containing protein</fullName>
    </recommendedName>
</protein>
<dbReference type="GO" id="GO:0030170">
    <property type="term" value="F:pyridoxal phosphate binding"/>
    <property type="evidence" value="ECO:0007669"/>
    <property type="project" value="InterPro"/>
</dbReference>
<dbReference type="InterPro" id="IPR004839">
    <property type="entry name" value="Aminotransferase_I/II_large"/>
</dbReference>
<reference evidence="4" key="1">
    <citation type="submission" date="2018-01" db="EMBL/GenBank/DDBJ databases">
        <authorList>
            <person name="Mao J.F."/>
        </authorList>
    </citation>
    <scope>NUCLEOTIDE SEQUENCE</scope>
    <source>
        <strain evidence="4">Huo1</strain>
        <tissue evidence="4">Leaf</tissue>
    </source>
</reference>
<feature type="domain" description="Aminotransferase class I/classII large" evidence="3">
    <location>
        <begin position="19"/>
        <end position="52"/>
    </location>
</feature>
<evidence type="ECO:0000256" key="2">
    <source>
        <dbReference type="ARBA" id="ARBA00022898"/>
    </source>
</evidence>
<keyword evidence="2" id="KW-0663">Pyridoxal phosphate</keyword>
<accession>A0A8X8WPE7</accession>
<dbReference type="InterPro" id="IPR015421">
    <property type="entry name" value="PyrdxlP-dep_Trfase_major"/>
</dbReference>
<sequence>MQIAETAKRLGHVAFGADPFVAMAPVITLGSLSKRWLVPGWRLGWLVTSDPHGNILKSPKVEIHLAKEESSR</sequence>
<comment type="caution">
    <text evidence="4">The sequence shown here is derived from an EMBL/GenBank/DDBJ whole genome shotgun (WGS) entry which is preliminary data.</text>
</comment>
<dbReference type="EMBL" id="PNBA02000015">
    <property type="protein sequence ID" value="KAG6397833.1"/>
    <property type="molecule type" value="Genomic_DNA"/>
</dbReference>
<evidence type="ECO:0000313" key="4">
    <source>
        <dbReference type="EMBL" id="KAG6397833.1"/>
    </source>
</evidence>
<dbReference type="InterPro" id="IPR004838">
    <property type="entry name" value="NHTrfase_class1_PyrdxlP-BS"/>
</dbReference>
<name>A0A8X8WPE7_SALSN</name>
<dbReference type="AlphaFoldDB" id="A0A8X8WPE7"/>
<dbReference type="Gene3D" id="3.40.640.10">
    <property type="entry name" value="Type I PLP-dependent aspartate aminotransferase-like (Major domain)"/>
    <property type="match status" value="1"/>
</dbReference>
<organism evidence="4">
    <name type="scientific">Salvia splendens</name>
    <name type="common">Scarlet sage</name>
    <dbReference type="NCBI Taxonomy" id="180675"/>
    <lineage>
        <taxon>Eukaryota</taxon>
        <taxon>Viridiplantae</taxon>
        <taxon>Streptophyta</taxon>
        <taxon>Embryophyta</taxon>
        <taxon>Tracheophyta</taxon>
        <taxon>Spermatophyta</taxon>
        <taxon>Magnoliopsida</taxon>
        <taxon>eudicotyledons</taxon>
        <taxon>Gunneridae</taxon>
        <taxon>Pentapetalae</taxon>
        <taxon>asterids</taxon>
        <taxon>lamiids</taxon>
        <taxon>Lamiales</taxon>
        <taxon>Lamiaceae</taxon>
        <taxon>Nepetoideae</taxon>
        <taxon>Mentheae</taxon>
        <taxon>Salviinae</taxon>
        <taxon>Salvia</taxon>
        <taxon>Salvia subgen. Calosphace</taxon>
        <taxon>core Calosphace</taxon>
    </lineage>
</organism>
<dbReference type="Proteomes" id="UP000298416">
    <property type="component" value="Unassembled WGS sequence"/>
</dbReference>
<dbReference type="PANTHER" id="PTHR45744:SF2">
    <property type="entry name" value="TYROSINE AMINOTRANSFERASE"/>
    <property type="match status" value="1"/>
</dbReference>
<evidence type="ECO:0000259" key="3">
    <source>
        <dbReference type="Pfam" id="PF00155"/>
    </source>
</evidence>
<proteinExistence type="inferred from homology"/>
<dbReference type="Pfam" id="PF00155">
    <property type="entry name" value="Aminotran_1_2"/>
    <property type="match status" value="1"/>
</dbReference>
<gene>
    <name evidence="4" type="ORF">SASPL_139282</name>
</gene>
<dbReference type="SUPFAM" id="SSF53383">
    <property type="entry name" value="PLP-dependent transferases"/>
    <property type="match status" value="1"/>
</dbReference>
<keyword evidence="5" id="KW-1185">Reference proteome</keyword>
<evidence type="ECO:0000256" key="1">
    <source>
        <dbReference type="ARBA" id="ARBA00007441"/>
    </source>
</evidence>
<evidence type="ECO:0000313" key="5">
    <source>
        <dbReference type="Proteomes" id="UP000298416"/>
    </source>
</evidence>
<reference evidence="4" key="2">
    <citation type="submission" date="2020-08" db="EMBL/GenBank/DDBJ databases">
        <title>Plant Genome Project.</title>
        <authorList>
            <person name="Zhang R.-G."/>
        </authorList>
    </citation>
    <scope>NUCLEOTIDE SEQUENCE</scope>
    <source>
        <strain evidence="4">Huo1</strain>
        <tissue evidence="4">Leaf</tissue>
    </source>
</reference>
<comment type="similarity">
    <text evidence="1">Belongs to the class-I pyridoxal-phosphate-dependent aminotransferase family.</text>
</comment>